<name>A0A1R4I888_9MICO</name>
<protein>
    <submittedName>
        <fullName evidence="2">Putative exported protein</fullName>
    </submittedName>
</protein>
<evidence type="ECO:0000313" key="2">
    <source>
        <dbReference type="EMBL" id="SJN15523.1"/>
    </source>
</evidence>
<dbReference type="Proteomes" id="UP000196778">
    <property type="component" value="Unassembled WGS sequence"/>
</dbReference>
<evidence type="ECO:0000313" key="3">
    <source>
        <dbReference type="Proteomes" id="UP000196778"/>
    </source>
</evidence>
<dbReference type="AlphaFoldDB" id="A0A1R4I888"/>
<feature type="region of interest" description="Disordered" evidence="1">
    <location>
        <begin position="83"/>
        <end position="104"/>
    </location>
</feature>
<keyword evidence="3" id="KW-1185">Reference proteome</keyword>
<gene>
    <name evidence="2" type="ORF">FM119_00105</name>
</gene>
<sequence>MGASTDADDYAAEAKPELSLSVTNTGAAACTLNVGTSQQQFIITRGSETVWRSTDCQTESSDAVVVLEPDATVASAEPVTWERIHSSPGSCDGEREAAEAGGTDYRLTTSIGGIESAETTDFVLD</sequence>
<evidence type="ECO:0000256" key="1">
    <source>
        <dbReference type="SAM" id="MobiDB-lite"/>
    </source>
</evidence>
<accession>A0A1R4I888</accession>
<proteinExistence type="predicted"/>
<reference evidence="3" key="1">
    <citation type="submission" date="2017-02" db="EMBL/GenBank/DDBJ databases">
        <authorList>
            <person name="Dridi B."/>
        </authorList>
    </citation>
    <scope>NUCLEOTIDE SEQUENCE [LARGE SCALE GENOMIC DNA]</scope>
    <source>
        <strain evidence="3">EB411</strain>
    </source>
</reference>
<dbReference type="EMBL" id="FUKR01000002">
    <property type="protein sequence ID" value="SJN15523.1"/>
    <property type="molecule type" value="Genomic_DNA"/>
</dbReference>
<organism evidence="2 3">
    <name type="scientific">Mycetocola reblochoni REB411</name>
    <dbReference type="NCBI Taxonomy" id="1255698"/>
    <lineage>
        <taxon>Bacteria</taxon>
        <taxon>Bacillati</taxon>
        <taxon>Actinomycetota</taxon>
        <taxon>Actinomycetes</taxon>
        <taxon>Micrococcales</taxon>
        <taxon>Microbacteriaceae</taxon>
        <taxon>Mycetocola</taxon>
    </lineage>
</organism>